<gene>
    <name evidence="1" type="ORF">K493DRAFT_298028</name>
</gene>
<evidence type="ECO:0000313" key="2">
    <source>
        <dbReference type="Proteomes" id="UP000193498"/>
    </source>
</evidence>
<accession>A0A1Y1YX31</accession>
<dbReference type="EMBL" id="MCFE01000059">
    <property type="protein sequence ID" value="ORY02247.1"/>
    <property type="molecule type" value="Genomic_DNA"/>
</dbReference>
<dbReference type="InParanoid" id="A0A1Y1YX31"/>
<dbReference type="Proteomes" id="UP000193498">
    <property type="component" value="Unassembled WGS sequence"/>
</dbReference>
<evidence type="ECO:0000313" key="1">
    <source>
        <dbReference type="EMBL" id="ORY02247.1"/>
    </source>
</evidence>
<reference evidence="1 2" key="1">
    <citation type="submission" date="2016-07" db="EMBL/GenBank/DDBJ databases">
        <title>Pervasive Adenine N6-methylation of Active Genes in Fungi.</title>
        <authorList>
            <consortium name="DOE Joint Genome Institute"/>
            <person name="Mondo S.J."/>
            <person name="Dannebaum R.O."/>
            <person name="Kuo R.C."/>
            <person name="Labutti K."/>
            <person name="Haridas S."/>
            <person name="Kuo A."/>
            <person name="Salamov A."/>
            <person name="Ahrendt S.R."/>
            <person name="Lipzen A."/>
            <person name="Sullivan W."/>
            <person name="Andreopoulos W.B."/>
            <person name="Clum A."/>
            <person name="Lindquist E."/>
            <person name="Daum C."/>
            <person name="Ramamoorthy G.K."/>
            <person name="Gryganskyi A."/>
            <person name="Culley D."/>
            <person name="Magnuson J.K."/>
            <person name="James T.Y."/>
            <person name="O'Malley M.A."/>
            <person name="Stajich J.E."/>
            <person name="Spatafora J.W."/>
            <person name="Visel A."/>
            <person name="Grigoriev I.V."/>
        </authorList>
    </citation>
    <scope>NUCLEOTIDE SEQUENCE [LARGE SCALE GENOMIC DNA]</scope>
    <source>
        <strain evidence="1 2">CBS 931.73</strain>
    </source>
</reference>
<proteinExistence type="predicted"/>
<comment type="caution">
    <text evidence="1">The sequence shown here is derived from an EMBL/GenBank/DDBJ whole genome shotgun (WGS) entry which is preliminary data.</text>
</comment>
<sequence length="158" mass="17548">MGTLLNQRTHLEIRLRLWYGLPYLRELGATRAWEHPIKKGNNYLRSDMGIVLYLDESSSTGESLWQVQLCTLMLYRVARFLPHGGDVELPGFTEHTALGLPGQMDVLSKPIATDALGLKSSSLNSQPAWLANVSIQLNDILESSNGPTRKHPQAPLTA</sequence>
<name>A0A1Y1YX31_9FUNG</name>
<keyword evidence="2" id="KW-1185">Reference proteome</keyword>
<protein>
    <submittedName>
        <fullName evidence="1">Uncharacterized protein</fullName>
    </submittedName>
</protein>
<dbReference type="AlphaFoldDB" id="A0A1Y1YX31"/>
<organism evidence="1 2">
    <name type="scientific">Basidiobolus meristosporus CBS 931.73</name>
    <dbReference type="NCBI Taxonomy" id="1314790"/>
    <lineage>
        <taxon>Eukaryota</taxon>
        <taxon>Fungi</taxon>
        <taxon>Fungi incertae sedis</taxon>
        <taxon>Zoopagomycota</taxon>
        <taxon>Entomophthoromycotina</taxon>
        <taxon>Basidiobolomycetes</taxon>
        <taxon>Basidiobolales</taxon>
        <taxon>Basidiobolaceae</taxon>
        <taxon>Basidiobolus</taxon>
    </lineage>
</organism>